<reference evidence="1 2" key="1">
    <citation type="journal article" date="2019" name="Commun. Biol.">
        <title>The bagworm genome reveals a unique fibroin gene that provides high tensile strength.</title>
        <authorList>
            <person name="Kono N."/>
            <person name="Nakamura H."/>
            <person name="Ohtoshi R."/>
            <person name="Tomita M."/>
            <person name="Numata K."/>
            <person name="Arakawa K."/>
        </authorList>
    </citation>
    <scope>NUCLEOTIDE SEQUENCE [LARGE SCALE GENOMIC DNA]</scope>
</reference>
<sequence>MVCLKSSRNSKRENVRTMIFFGFRCHLSQQESYNRLRKWFTDVKKAVAAYEKAVEAMSKYKNDKKEIVQIGHILEGETRYGPKHDFAYESRASCRSNDNHPSCTPGPPPPRAAGIDYSVKYVFHVE</sequence>
<dbReference type="EMBL" id="BGZK01000030">
    <property type="protein sequence ID" value="GBP08340.1"/>
    <property type="molecule type" value="Genomic_DNA"/>
</dbReference>
<name>A0A4C1T449_EUMVA</name>
<dbReference type="AlphaFoldDB" id="A0A4C1T449"/>
<evidence type="ECO:0000313" key="2">
    <source>
        <dbReference type="Proteomes" id="UP000299102"/>
    </source>
</evidence>
<dbReference type="Proteomes" id="UP000299102">
    <property type="component" value="Unassembled WGS sequence"/>
</dbReference>
<protein>
    <submittedName>
        <fullName evidence="1">Uncharacterized protein</fullName>
    </submittedName>
</protein>
<evidence type="ECO:0000313" key="1">
    <source>
        <dbReference type="EMBL" id="GBP08340.1"/>
    </source>
</evidence>
<organism evidence="1 2">
    <name type="scientific">Eumeta variegata</name>
    <name type="common">Bagworm moth</name>
    <name type="synonym">Eumeta japonica</name>
    <dbReference type="NCBI Taxonomy" id="151549"/>
    <lineage>
        <taxon>Eukaryota</taxon>
        <taxon>Metazoa</taxon>
        <taxon>Ecdysozoa</taxon>
        <taxon>Arthropoda</taxon>
        <taxon>Hexapoda</taxon>
        <taxon>Insecta</taxon>
        <taxon>Pterygota</taxon>
        <taxon>Neoptera</taxon>
        <taxon>Endopterygota</taxon>
        <taxon>Lepidoptera</taxon>
        <taxon>Glossata</taxon>
        <taxon>Ditrysia</taxon>
        <taxon>Tineoidea</taxon>
        <taxon>Psychidae</taxon>
        <taxon>Oiketicinae</taxon>
        <taxon>Eumeta</taxon>
    </lineage>
</organism>
<comment type="caution">
    <text evidence="1">The sequence shown here is derived from an EMBL/GenBank/DDBJ whole genome shotgun (WGS) entry which is preliminary data.</text>
</comment>
<accession>A0A4C1T449</accession>
<keyword evidence="2" id="KW-1185">Reference proteome</keyword>
<proteinExistence type="predicted"/>
<gene>
    <name evidence="1" type="ORF">EVAR_78810_1</name>
</gene>